<name>A0A7K1GAH0_9FLAO</name>
<protein>
    <submittedName>
        <fullName evidence="1">Uncharacterized protein</fullName>
    </submittedName>
</protein>
<accession>A0A7K1GAH0</accession>
<comment type="caution">
    <text evidence="1">The sequence shown here is derived from an EMBL/GenBank/DDBJ whole genome shotgun (WGS) entry which is preliminary data.</text>
</comment>
<dbReference type="Proteomes" id="UP000447545">
    <property type="component" value="Unassembled WGS sequence"/>
</dbReference>
<dbReference type="RefSeq" id="WP_155087982.1">
    <property type="nucleotide sequence ID" value="NZ_WJYA01000004.1"/>
</dbReference>
<dbReference type="EMBL" id="WJYA01000004">
    <property type="protein sequence ID" value="MTE26143.1"/>
    <property type="molecule type" value="Genomic_DNA"/>
</dbReference>
<sequence>MRIGLLLLNIFSFLLMSCGDGESQSQITDIETENQKTPITAKAIENFDYSDYALSTNGEEAVADWEKYQELAIQISYLKKADLSFFNGDKKLLKKFIDEFKAQIPEDLQTNPIISRTIIIETTLLRLNENLTLDNIDSDLKLESVKEVVVAFSNLNYQINKKLSRDIYEQIKAEY</sequence>
<evidence type="ECO:0000313" key="1">
    <source>
        <dbReference type="EMBL" id="MTE26143.1"/>
    </source>
</evidence>
<organism evidence="1 2">
    <name type="scientific">Winogradskyella ouciana</name>
    <dbReference type="NCBI Taxonomy" id="2608631"/>
    <lineage>
        <taxon>Bacteria</taxon>
        <taxon>Pseudomonadati</taxon>
        <taxon>Bacteroidota</taxon>
        <taxon>Flavobacteriia</taxon>
        <taxon>Flavobacteriales</taxon>
        <taxon>Flavobacteriaceae</taxon>
        <taxon>Winogradskyella</taxon>
    </lineage>
</organism>
<proteinExistence type="predicted"/>
<keyword evidence="2" id="KW-1185">Reference proteome</keyword>
<dbReference type="PROSITE" id="PS51257">
    <property type="entry name" value="PROKAR_LIPOPROTEIN"/>
    <property type="match status" value="1"/>
</dbReference>
<evidence type="ECO:0000313" key="2">
    <source>
        <dbReference type="Proteomes" id="UP000447545"/>
    </source>
</evidence>
<dbReference type="AlphaFoldDB" id="A0A7K1GAH0"/>
<reference evidence="1 2" key="1">
    <citation type="submission" date="2019-11" db="EMBL/GenBank/DDBJ databases">
        <title>Winogradskyella ouciana sp. nov., isolated from the hadal seawater of the Mariana Trench.</title>
        <authorList>
            <person name="Liu R."/>
        </authorList>
    </citation>
    <scope>NUCLEOTIDE SEQUENCE [LARGE SCALE GENOMIC DNA]</scope>
    <source>
        <strain evidence="1 2">ZXX205</strain>
    </source>
</reference>
<gene>
    <name evidence="1" type="ORF">F1003_04285</name>
</gene>